<dbReference type="EMBL" id="BRXZ01001503">
    <property type="protein sequence ID" value="GMH72818.1"/>
    <property type="molecule type" value="Genomic_DNA"/>
</dbReference>
<evidence type="ECO:0000313" key="3">
    <source>
        <dbReference type="Proteomes" id="UP001165082"/>
    </source>
</evidence>
<feature type="compositionally biased region" description="Acidic residues" evidence="1">
    <location>
        <begin position="321"/>
        <end position="337"/>
    </location>
</feature>
<sequence>MDKEGGVMYSPLSRGSEVICVKGGTEVRKAWKSKFLSVYKSPLDDVLSDHNLDLEGLLSSPSSPIDFAPPNLSLHSPTRVSKKSTFFLQSTPSYEHTGYVRSPTSSLHPLSVCIRLRDLSQSEQLETPTKCWVTAVNWEGDGGYPVMELSAERVPDTQGGRRRRQRESSKVSGDEISLTTLRKGDVLSGRVVSVSERYKAAFLDCGVTRMKKGGEMERIVGRLMERDMGEEEGSGEEWNEDEDEDVDEDIVNIEDLLKDVDLDELGVDLADGDDDGEEGEGEEFEDTVDDVTEMYELDDDGTLFYKDSKTGEKVVVGSISEEGDDDDVDLDDDEEDNDEDMFAGLSDSERLEKISEILLAEELQSSSSSSPLPTITTTSSLHVGETVQCFVKSVSPQSGRFSLTLNPAPRSLKDEKQISVVAKRVEKLTKTGDLDKIQTARGTVKEGTVVALSKTDVNMFYVKIEGLPVGVATVGGEAKDVKEGEGPPRRCVPVIVSN</sequence>
<name>A0A9W7APJ4_9STRA</name>
<proteinExistence type="predicted"/>
<dbReference type="Proteomes" id="UP001165082">
    <property type="component" value="Unassembled WGS sequence"/>
</dbReference>
<reference evidence="2" key="1">
    <citation type="submission" date="2022-07" db="EMBL/GenBank/DDBJ databases">
        <title>Genome analysis of Parmales, a sister group of diatoms, reveals the evolutionary specialization of diatoms from phago-mixotrophs to photoautotrophs.</title>
        <authorList>
            <person name="Ban H."/>
            <person name="Sato S."/>
            <person name="Yoshikawa S."/>
            <person name="Kazumasa Y."/>
            <person name="Nakamura Y."/>
            <person name="Ichinomiya M."/>
            <person name="Saitoh K."/>
            <person name="Sato N."/>
            <person name="Blanc-Mathieu R."/>
            <person name="Endo H."/>
            <person name="Kuwata A."/>
            <person name="Ogata H."/>
        </authorList>
    </citation>
    <scope>NUCLEOTIDE SEQUENCE</scope>
</reference>
<feature type="region of interest" description="Disordered" evidence="1">
    <location>
        <begin position="316"/>
        <end position="337"/>
    </location>
</feature>
<gene>
    <name evidence="2" type="ORF">TrRE_jg8252</name>
</gene>
<feature type="region of interest" description="Disordered" evidence="1">
    <location>
        <begin position="226"/>
        <end position="245"/>
    </location>
</feature>
<feature type="region of interest" description="Disordered" evidence="1">
    <location>
        <begin position="151"/>
        <end position="174"/>
    </location>
</feature>
<protein>
    <submittedName>
        <fullName evidence="2">Uncharacterized protein</fullName>
    </submittedName>
</protein>
<feature type="compositionally biased region" description="Acidic residues" evidence="1">
    <location>
        <begin position="228"/>
        <end position="245"/>
    </location>
</feature>
<evidence type="ECO:0000313" key="2">
    <source>
        <dbReference type="EMBL" id="GMH72818.1"/>
    </source>
</evidence>
<evidence type="ECO:0000256" key="1">
    <source>
        <dbReference type="SAM" id="MobiDB-lite"/>
    </source>
</evidence>
<keyword evidence="3" id="KW-1185">Reference proteome</keyword>
<dbReference type="AlphaFoldDB" id="A0A9W7APJ4"/>
<comment type="caution">
    <text evidence="2">The sequence shown here is derived from an EMBL/GenBank/DDBJ whole genome shotgun (WGS) entry which is preliminary data.</text>
</comment>
<accession>A0A9W7APJ4</accession>
<organism evidence="2 3">
    <name type="scientific">Triparma retinervis</name>
    <dbReference type="NCBI Taxonomy" id="2557542"/>
    <lineage>
        <taxon>Eukaryota</taxon>
        <taxon>Sar</taxon>
        <taxon>Stramenopiles</taxon>
        <taxon>Ochrophyta</taxon>
        <taxon>Bolidophyceae</taxon>
        <taxon>Parmales</taxon>
        <taxon>Triparmaceae</taxon>
        <taxon>Triparma</taxon>
    </lineage>
</organism>
<dbReference type="OrthoDB" id="47697at2759"/>